<feature type="compositionally biased region" description="Basic and acidic residues" evidence="1">
    <location>
        <begin position="305"/>
        <end position="319"/>
    </location>
</feature>
<dbReference type="AlphaFoldDB" id="A0AAD1UD84"/>
<proteinExistence type="predicted"/>
<protein>
    <submittedName>
        <fullName evidence="2">Uncharacterized protein</fullName>
    </submittedName>
</protein>
<dbReference type="EMBL" id="CAMPGE010005634">
    <property type="protein sequence ID" value="CAI2364481.1"/>
    <property type="molecule type" value="Genomic_DNA"/>
</dbReference>
<evidence type="ECO:0000313" key="2">
    <source>
        <dbReference type="EMBL" id="CAI2364481.1"/>
    </source>
</evidence>
<name>A0AAD1UD84_EUPCR</name>
<feature type="compositionally biased region" description="Basic and acidic residues" evidence="1">
    <location>
        <begin position="351"/>
        <end position="361"/>
    </location>
</feature>
<feature type="region of interest" description="Disordered" evidence="1">
    <location>
        <begin position="305"/>
        <end position="361"/>
    </location>
</feature>
<evidence type="ECO:0000313" key="3">
    <source>
        <dbReference type="Proteomes" id="UP001295684"/>
    </source>
</evidence>
<reference evidence="2" key="1">
    <citation type="submission" date="2023-07" db="EMBL/GenBank/DDBJ databases">
        <authorList>
            <consortium name="AG Swart"/>
            <person name="Singh M."/>
            <person name="Singh A."/>
            <person name="Seah K."/>
            <person name="Emmerich C."/>
        </authorList>
    </citation>
    <scope>NUCLEOTIDE SEQUENCE</scope>
    <source>
        <strain evidence="2">DP1</strain>
    </source>
</reference>
<evidence type="ECO:0000256" key="1">
    <source>
        <dbReference type="SAM" id="MobiDB-lite"/>
    </source>
</evidence>
<gene>
    <name evidence="2" type="ORF">ECRASSUSDP1_LOCUS5824</name>
</gene>
<organism evidence="2 3">
    <name type="scientific">Euplotes crassus</name>
    <dbReference type="NCBI Taxonomy" id="5936"/>
    <lineage>
        <taxon>Eukaryota</taxon>
        <taxon>Sar</taxon>
        <taxon>Alveolata</taxon>
        <taxon>Ciliophora</taxon>
        <taxon>Intramacronucleata</taxon>
        <taxon>Spirotrichea</taxon>
        <taxon>Hypotrichia</taxon>
        <taxon>Euplotida</taxon>
        <taxon>Euplotidae</taxon>
        <taxon>Moneuplotes</taxon>
    </lineage>
</organism>
<dbReference type="Proteomes" id="UP001295684">
    <property type="component" value="Unassembled WGS sequence"/>
</dbReference>
<feature type="region of interest" description="Disordered" evidence="1">
    <location>
        <begin position="153"/>
        <end position="200"/>
    </location>
</feature>
<keyword evidence="3" id="KW-1185">Reference proteome</keyword>
<feature type="compositionally biased region" description="Basic and acidic residues" evidence="1">
    <location>
        <begin position="178"/>
        <end position="200"/>
    </location>
</feature>
<accession>A0AAD1UD84</accession>
<sequence length="361" mass="42078">MNLRKILREKKRETAERMKNSYMIQNKKPSYYRSKIKKARKVNLGEVKSYRNAQSNDPAARYSKPLQADISRSMDTLGRAESPGTKALRMKKKILTQKVSKSKAPEIKISENSQPAREMSVPPLLHTPANKPLSEMSAIEYYWFHKNQHDAQNSGMSSTKSIGMGLSEKPASQRSKREKNVETPEKIRRMHEQKQREIEEKKQAEIERKLDIDRKVKDHLVIAMEDPVEVSRRLRKKSKRSVRRNEDYDPTQETLKKKNIVKKEKKIKKDGIYYIKDAESKKISMPKLANLNPKIFEMFAKERVEARNEAEHHTEPNQEKKRKKRHINIAGTNPLASTDYKKSKKKSKSVARNEKPSQKSD</sequence>
<comment type="caution">
    <text evidence="2">The sequence shown here is derived from an EMBL/GenBank/DDBJ whole genome shotgun (WGS) entry which is preliminary data.</text>
</comment>